<dbReference type="EMBL" id="JAUSWN010000013">
    <property type="protein sequence ID" value="MDQ0480015.1"/>
    <property type="molecule type" value="Genomic_DNA"/>
</dbReference>
<reference evidence="2 3" key="1">
    <citation type="submission" date="2023-07" db="EMBL/GenBank/DDBJ databases">
        <title>Genomic Encyclopedia of Type Strains, Phase IV (KMG-IV): sequencing the most valuable type-strain genomes for metagenomic binning, comparative biology and taxonomic classification.</title>
        <authorList>
            <person name="Goeker M."/>
        </authorList>
    </citation>
    <scope>NUCLEOTIDE SEQUENCE [LARGE SCALE GENOMIC DNA]</scope>
    <source>
        <strain evidence="2 3">DSM 1400</strain>
    </source>
</reference>
<feature type="transmembrane region" description="Helical" evidence="1">
    <location>
        <begin position="35"/>
        <end position="53"/>
    </location>
</feature>
<sequence>MEKRLEKNTNNKIVYNIKKKDVYTKALKQFYENKIQILLGPGLILIGFILRHMNFSTFLGSLLMGFGVFYVIFPYAILTTNIIRVKNKTITMKLEEKSLIIKEEMEKKEEKNKLHYKNISAINEDKYYVRIVPITKNGEILKEILIPKDRILQGNLNEFIDTLNDNIQKHGGMENNLENQCKNGRKILSYSINKEDYKKIYIKEYYSKKSNIAYIAIFGVMAIMSIKINIAISIAFIGLCIFYVFYPYVGYLLKTNNIVEENVLISLCSDGNIGILSGKSVIKLNKNSINITEDNDVYIKFETPLKDKIPAYIPKKHINMGEIDNFLKLL</sequence>
<evidence type="ECO:0000313" key="3">
    <source>
        <dbReference type="Proteomes" id="UP001224418"/>
    </source>
</evidence>
<evidence type="ECO:0000313" key="2">
    <source>
        <dbReference type="EMBL" id="MDQ0480015.1"/>
    </source>
</evidence>
<dbReference type="Proteomes" id="UP001224418">
    <property type="component" value="Unassembled WGS sequence"/>
</dbReference>
<feature type="transmembrane region" description="Helical" evidence="1">
    <location>
        <begin position="212"/>
        <end position="245"/>
    </location>
</feature>
<gene>
    <name evidence="2" type="ORF">QOZ93_001758</name>
</gene>
<proteinExistence type="predicted"/>
<keyword evidence="3" id="KW-1185">Reference proteome</keyword>
<organism evidence="2 3">
    <name type="scientific">Hathewaya limosa</name>
    <name type="common">Clostridium limosum</name>
    <dbReference type="NCBI Taxonomy" id="1536"/>
    <lineage>
        <taxon>Bacteria</taxon>
        <taxon>Bacillati</taxon>
        <taxon>Bacillota</taxon>
        <taxon>Clostridia</taxon>
        <taxon>Eubacteriales</taxon>
        <taxon>Clostridiaceae</taxon>
        <taxon>Hathewaya</taxon>
    </lineage>
</organism>
<comment type="caution">
    <text evidence="2">The sequence shown here is derived from an EMBL/GenBank/DDBJ whole genome shotgun (WGS) entry which is preliminary data.</text>
</comment>
<accession>A0ABU0JSH1</accession>
<dbReference type="RefSeq" id="WP_307355923.1">
    <property type="nucleotide sequence ID" value="NZ_BAAACJ010000030.1"/>
</dbReference>
<name>A0ABU0JSH1_HATLI</name>
<protein>
    <recommendedName>
        <fullName evidence="4">YcxB-like protein domain-containing protein</fullName>
    </recommendedName>
</protein>
<feature type="transmembrane region" description="Helical" evidence="1">
    <location>
        <begin position="59"/>
        <end position="83"/>
    </location>
</feature>
<keyword evidence="1" id="KW-1133">Transmembrane helix</keyword>
<evidence type="ECO:0000256" key="1">
    <source>
        <dbReference type="SAM" id="Phobius"/>
    </source>
</evidence>
<keyword evidence="1" id="KW-0812">Transmembrane</keyword>
<evidence type="ECO:0008006" key="4">
    <source>
        <dbReference type="Google" id="ProtNLM"/>
    </source>
</evidence>
<keyword evidence="1" id="KW-0472">Membrane</keyword>